<dbReference type="AlphaFoldDB" id="A0A915J4V3"/>
<reference evidence="2" key="1">
    <citation type="submission" date="2022-11" db="UniProtKB">
        <authorList>
            <consortium name="WormBaseParasite"/>
        </authorList>
    </citation>
    <scope>IDENTIFICATION</scope>
</reference>
<dbReference type="Proteomes" id="UP000887565">
    <property type="component" value="Unplaced"/>
</dbReference>
<keyword evidence="1" id="KW-1185">Reference proteome</keyword>
<proteinExistence type="predicted"/>
<name>A0A915J4V3_ROMCU</name>
<evidence type="ECO:0000313" key="2">
    <source>
        <dbReference type="WBParaSite" id="nRc.2.0.1.t21492-RA"/>
    </source>
</evidence>
<evidence type="ECO:0000313" key="1">
    <source>
        <dbReference type="Proteomes" id="UP000887565"/>
    </source>
</evidence>
<organism evidence="1 2">
    <name type="scientific">Romanomermis culicivorax</name>
    <name type="common">Nematode worm</name>
    <dbReference type="NCBI Taxonomy" id="13658"/>
    <lineage>
        <taxon>Eukaryota</taxon>
        <taxon>Metazoa</taxon>
        <taxon>Ecdysozoa</taxon>
        <taxon>Nematoda</taxon>
        <taxon>Enoplea</taxon>
        <taxon>Dorylaimia</taxon>
        <taxon>Mermithida</taxon>
        <taxon>Mermithoidea</taxon>
        <taxon>Mermithidae</taxon>
        <taxon>Romanomermis</taxon>
    </lineage>
</organism>
<accession>A0A915J4V3</accession>
<protein>
    <submittedName>
        <fullName evidence="2">Uncharacterized protein</fullName>
    </submittedName>
</protein>
<dbReference type="WBParaSite" id="nRc.2.0.1.t21492-RA">
    <property type="protein sequence ID" value="nRc.2.0.1.t21492-RA"/>
    <property type="gene ID" value="nRc.2.0.1.g21492"/>
</dbReference>
<sequence length="72" mass="8486">MRKYETTNFFPKTMKIELRMSTMLPIAVSDMRQISGHDQKIFNVSTNFMIFQQDLDTLPNWSTAWQLPISIT</sequence>